<evidence type="ECO:0000256" key="4">
    <source>
        <dbReference type="ARBA" id="ARBA00023274"/>
    </source>
</evidence>
<comment type="caution">
    <text evidence="7">The sequence shown here is derived from an EMBL/GenBank/DDBJ whole genome shotgun (WGS) entry which is preliminary data.</text>
</comment>
<feature type="domain" description="Large ribosomal subunit protein bL25 L25" evidence="5">
    <location>
        <begin position="6"/>
        <end position="92"/>
    </location>
</feature>
<gene>
    <name evidence="7" type="primary">rplY_5</name>
    <name evidence="7" type="ORF">GALL_110670</name>
</gene>
<proteinExistence type="inferred from homology"/>
<dbReference type="InterPro" id="IPR001021">
    <property type="entry name" value="Ribosomal_bL25_long"/>
</dbReference>
<dbReference type="InterPro" id="IPR020055">
    <property type="entry name" value="Ribosomal_bL25_short"/>
</dbReference>
<dbReference type="EMBL" id="MLJW01000041">
    <property type="protein sequence ID" value="OIR06818.1"/>
    <property type="molecule type" value="Genomic_DNA"/>
</dbReference>
<dbReference type="SUPFAM" id="SSF50715">
    <property type="entry name" value="Ribosomal protein L25-like"/>
    <property type="match status" value="1"/>
</dbReference>
<dbReference type="Pfam" id="PF14693">
    <property type="entry name" value="Ribosomal_TL5_C"/>
    <property type="match status" value="1"/>
</dbReference>
<dbReference type="InterPro" id="IPR029751">
    <property type="entry name" value="Ribosomal_L25_dom"/>
</dbReference>
<evidence type="ECO:0000259" key="6">
    <source>
        <dbReference type="Pfam" id="PF14693"/>
    </source>
</evidence>
<dbReference type="HAMAP" id="MF_01334">
    <property type="entry name" value="Ribosomal_bL25_CTC"/>
    <property type="match status" value="1"/>
</dbReference>
<sequence>MLIEFNAQKRTLQGTGASRRLRRAGRVPGVVYGGEQPAEAIDFDHNEIFHKLKQETFHASVLTMVIDGGRQNVLLRDVQMHPFKRQVMHLDFQRVDASHKIHTKVPLHFINADIAPGVKLQGGIVSHVLTELEVSCLPGDLPEYIEVDLKDVAAGHSLHLSAVTMPKGVEPLLHKGEDPVVAAITIPRGAAADEPAAADVQVAAAAPAPAPEKK</sequence>
<keyword evidence="1" id="KW-0699">rRNA-binding</keyword>
<dbReference type="InterPro" id="IPR037121">
    <property type="entry name" value="Ribosomal_bL25_C"/>
</dbReference>
<dbReference type="CDD" id="cd00495">
    <property type="entry name" value="Ribosomal_L25_TL5_CTC"/>
    <property type="match status" value="1"/>
</dbReference>
<dbReference type="NCBIfam" id="NF004130">
    <property type="entry name" value="PRK05618.1-5"/>
    <property type="match status" value="1"/>
</dbReference>
<evidence type="ECO:0000256" key="3">
    <source>
        <dbReference type="ARBA" id="ARBA00022980"/>
    </source>
</evidence>
<dbReference type="HAMAP" id="MF_01336">
    <property type="entry name" value="Ribosomal_bL25"/>
    <property type="match status" value="1"/>
</dbReference>
<dbReference type="NCBIfam" id="NF004128">
    <property type="entry name" value="PRK05618.1-2"/>
    <property type="match status" value="1"/>
</dbReference>
<name>A0A1J5SES6_9ZZZZ</name>
<evidence type="ECO:0000259" key="5">
    <source>
        <dbReference type="Pfam" id="PF01386"/>
    </source>
</evidence>
<dbReference type="AlphaFoldDB" id="A0A1J5SES6"/>
<feature type="domain" description="Large ribosomal subunit protein bL25 beta" evidence="6">
    <location>
        <begin position="100"/>
        <end position="188"/>
    </location>
</feature>
<reference evidence="7" key="1">
    <citation type="submission" date="2016-10" db="EMBL/GenBank/DDBJ databases">
        <title>Sequence of Gallionella enrichment culture.</title>
        <authorList>
            <person name="Poehlein A."/>
            <person name="Muehling M."/>
            <person name="Daniel R."/>
        </authorList>
    </citation>
    <scope>NUCLEOTIDE SEQUENCE</scope>
</reference>
<dbReference type="Gene3D" id="2.170.120.20">
    <property type="entry name" value="Ribosomal protein L25, beta domain"/>
    <property type="match status" value="1"/>
</dbReference>
<dbReference type="InterPro" id="IPR020057">
    <property type="entry name" value="Ribosomal_bL25_b-dom"/>
</dbReference>
<accession>A0A1J5SES6</accession>
<dbReference type="GO" id="GO:0006412">
    <property type="term" value="P:translation"/>
    <property type="evidence" value="ECO:0007669"/>
    <property type="project" value="InterPro"/>
</dbReference>
<dbReference type="NCBIfam" id="NF004612">
    <property type="entry name" value="PRK05943.1"/>
    <property type="match status" value="1"/>
</dbReference>
<dbReference type="Gene3D" id="2.40.240.10">
    <property type="entry name" value="Ribosomal Protein L25, Chain P"/>
    <property type="match status" value="1"/>
</dbReference>
<organism evidence="7">
    <name type="scientific">mine drainage metagenome</name>
    <dbReference type="NCBI Taxonomy" id="410659"/>
    <lineage>
        <taxon>unclassified sequences</taxon>
        <taxon>metagenomes</taxon>
        <taxon>ecological metagenomes</taxon>
    </lineage>
</organism>
<dbReference type="GO" id="GO:0008097">
    <property type="term" value="F:5S rRNA binding"/>
    <property type="evidence" value="ECO:0007669"/>
    <property type="project" value="InterPro"/>
</dbReference>
<evidence type="ECO:0000256" key="2">
    <source>
        <dbReference type="ARBA" id="ARBA00022884"/>
    </source>
</evidence>
<dbReference type="InterPro" id="IPR020056">
    <property type="entry name" value="Rbsml_bL25/Gln-tRNA_synth_N"/>
</dbReference>
<evidence type="ECO:0000256" key="1">
    <source>
        <dbReference type="ARBA" id="ARBA00022730"/>
    </source>
</evidence>
<dbReference type="InterPro" id="IPR011035">
    <property type="entry name" value="Ribosomal_bL25/Gln-tRNA_synth"/>
</dbReference>
<evidence type="ECO:0000313" key="7">
    <source>
        <dbReference type="EMBL" id="OIR06818.1"/>
    </source>
</evidence>
<dbReference type="PANTHER" id="PTHR33284">
    <property type="entry name" value="RIBOSOMAL PROTEIN L25/GLN-TRNA SYNTHETASE, ANTI-CODON-BINDING DOMAIN-CONTAINING PROTEIN"/>
    <property type="match status" value="1"/>
</dbReference>
<dbReference type="InterPro" id="IPR020930">
    <property type="entry name" value="Ribosomal_uL5_bac-type"/>
</dbReference>
<protein>
    <submittedName>
        <fullName evidence="7">50S ribosomal protein L25</fullName>
    </submittedName>
</protein>
<dbReference type="GO" id="GO:0003735">
    <property type="term" value="F:structural constituent of ribosome"/>
    <property type="evidence" value="ECO:0007669"/>
    <property type="project" value="InterPro"/>
</dbReference>
<keyword evidence="3 7" id="KW-0689">Ribosomal protein</keyword>
<keyword evidence="2" id="KW-0694">RNA-binding</keyword>
<dbReference type="NCBIfam" id="TIGR00731">
    <property type="entry name" value="bL25_bact_ctc"/>
    <property type="match status" value="1"/>
</dbReference>
<keyword evidence="4" id="KW-0687">Ribonucleoprotein</keyword>
<dbReference type="PANTHER" id="PTHR33284:SF1">
    <property type="entry name" value="RIBOSOMAL PROTEIN L25_GLN-TRNA SYNTHETASE, ANTI-CODON-BINDING DOMAIN-CONTAINING PROTEIN"/>
    <property type="match status" value="1"/>
</dbReference>
<dbReference type="Pfam" id="PF01386">
    <property type="entry name" value="Ribosomal_L25p"/>
    <property type="match status" value="1"/>
</dbReference>
<dbReference type="GO" id="GO:0022625">
    <property type="term" value="C:cytosolic large ribosomal subunit"/>
    <property type="evidence" value="ECO:0007669"/>
    <property type="project" value="TreeGrafter"/>
</dbReference>